<proteinExistence type="inferred from homology"/>
<name>A0A922MS70_SPOEX</name>
<evidence type="ECO:0000256" key="4">
    <source>
        <dbReference type="ARBA" id="ARBA00023157"/>
    </source>
</evidence>
<dbReference type="PROSITE" id="PS00122">
    <property type="entry name" value="CARBOXYLESTERASE_B_1"/>
    <property type="match status" value="1"/>
</dbReference>
<evidence type="ECO:0000313" key="8">
    <source>
        <dbReference type="EMBL" id="KAH9641817.1"/>
    </source>
</evidence>
<sequence length="415" mass="46774">MKYGKKIVLFTLFAMNLIDQPAPEITIEQGTLSGKISSDGSFFEYIGIPYASTNSSTRFKAPHPPPSWDGIYKAVDEIYQCPQTSLFGIVVGTEDCLKINVYVPALAKNPYLSWLGALGFLCLGIKEAPGNAGIKDQIAALRWVKKNIRAFGGDPDNVTVFGQSAGATSVSLLLLLNYPCVEQDIEGVEAVITDYPYNIFDSNPKNIPVIYGTTSKEGMFLIPDDTKESLAARDAKYMIASDLLFPSEEEAANVSRMARTFYFGEKNISFEVQSAIIDLNTELYFEVPSILESEALIKNIESNVYNYYFNYSGGRNFLKFISGFKNETGACHSDELFYLFKGNIWPFPISNDDKKMIHLMTKMWTNFAKYGTKDTMKFLYIDQELKMGPIPNPKAYQLWKSIYEKYRKKIKPNDF</sequence>
<gene>
    <name evidence="8" type="ORF">HF086_005357</name>
</gene>
<keyword evidence="3 6" id="KW-0378">Hydrolase</keyword>
<dbReference type="AlphaFoldDB" id="A0A922MS70"/>
<evidence type="ECO:0000256" key="3">
    <source>
        <dbReference type="ARBA" id="ARBA00022801"/>
    </source>
</evidence>
<dbReference type="SUPFAM" id="SSF53474">
    <property type="entry name" value="alpha/beta-Hydrolases"/>
    <property type="match status" value="1"/>
</dbReference>
<evidence type="ECO:0000256" key="6">
    <source>
        <dbReference type="RuleBase" id="RU361235"/>
    </source>
</evidence>
<feature type="domain" description="Carboxylesterase type B" evidence="7">
    <location>
        <begin position="22"/>
        <end position="107"/>
    </location>
</feature>
<organism evidence="8 9">
    <name type="scientific">Spodoptera exigua</name>
    <name type="common">Beet armyworm</name>
    <name type="synonym">Noctua fulgens</name>
    <dbReference type="NCBI Taxonomy" id="7107"/>
    <lineage>
        <taxon>Eukaryota</taxon>
        <taxon>Metazoa</taxon>
        <taxon>Ecdysozoa</taxon>
        <taxon>Arthropoda</taxon>
        <taxon>Hexapoda</taxon>
        <taxon>Insecta</taxon>
        <taxon>Pterygota</taxon>
        <taxon>Neoptera</taxon>
        <taxon>Endopterygota</taxon>
        <taxon>Lepidoptera</taxon>
        <taxon>Glossata</taxon>
        <taxon>Ditrysia</taxon>
        <taxon>Noctuoidea</taxon>
        <taxon>Noctuidae</taxon>
        <taxon>Amphipyrinae</taxon>
        <taxon>Spodoptera</taxon>
    </lineage>
</organism>
<dbReference type="PANTHER" id="PTHR43142">
    <property type="entry name" value="CARBOXYLIC ESTER HYDROLASE"/>
    <property type="match status" value="1"/>
</dbReference>
<evidence type="ECO:0000313" key="9">
    <source>
        <dbReference type="Proteomes" id="UP000814243"/>
    </source>
</evidence>
<dbReference type="Pfam" id="PF00135">
    <property type="entry name" value="COesterase"/>
    <property type="match status" value="3"/>
</dbReference>
<evidence type="ECO:0000256" key="2">
    <source>
        <dbReference type="ARBA" id="ARBA00022487"/>
    </source>
</evidence>
<dbReference type="Proteomes" id="UP000814243">
    <property type="component" value="Unassembled WGS sequence"/>
</dbReference>
<feature type="domain" description="Carboxylesterase type B" evidence="7">
    <location>
        <begin position="115"/>
        <end position="177"/>
    </location>
</feature>
<protein>
    <recommendedName>
        <fullName evidence="6">Carboxylic ester hydrolase</fullName>
        <ecNumber evidence="6">3.1.1.-</ecNumber>
    </recommendedName>
</protein>
<dbReference type="Gene3D" id="3.40.50.1820">
    <property type="entry name" value="alpha/beta hydrolase"/>
    <property type="match status" value="3"/>
</dbReference>
<keyword evidence="2" id="KW-0719">Serine esterase</keyword>
<feature type="domain" description="Carboxylesterase type B" evidence="7">
    <location>
        <begin position="180"/>
        <end position="375"/>
    </location>
</feature>
<dbReference type="GO" id="GO:0052689">
    <property type="term" value="F:carboxylic ester hydrolase activity"/>
    <property type="evidence" value="ECO:0007669"/>
    <property type="project" value="UniProtKB-KW"/>
</dbReference>
<dbReference type="InterPro" id="IPR019826">
    <property type="entry name" value="Carboxylesterase_B_AS"/>
</dbReference>
<dbReference type="EC" id="3.1.1.-" evidence="6"/>
<dbReference type="PANTHER" id="PTHR43142:SF1">
    <property type="entry name" value="CARBOXYLIC ESTER HYDROLASE"/>
    <property type="match status" value="1"/>
</dbReference>
<dbReference type="InterPro" id="IPR029058">
    <property type="entry name" value="AB_hydrolase_fold"/>
</dbReference>
<dbReference type="EMBL" id="JACEFF010000214">
    <property type="protein sequence ID" value="KAH9641817.1"/>
    <property type="molecule type" value="Genomic_DNA"/>
</dbReference>
<comment type="similarity">
    <text evidence="1 6">Belongs to the type-B carboxylesterase/lipase family.</text>
</comment>
<comment type="caution">
    <text evidence="8">The sequence shown here is derived from an EMBL/GenBank/DDBJ whole genome shotgun (WGS) entry which is preliminary data.</text>
</comment>
<evidence type="ECO:0000256" key="1">
    <source>
        <dbReference type="ARBA" id="ARBA00005964"/>
    </source>
</evidence>
<dbReference type="InterPro" id="IPR002018">
    <property type="entry name" value="CarbesteraseB"/>
</dbReference>
<evidence type="ECO:0000259" key="7">
    <source>
        <dbReference type="Pfam" id="PF00135"/>
    </source>
</evidence>
<keyword evidence="5" id="KW-0325">Glycoprotein</keyword>
<accession>A0A922MS70</accession>
<keyword evidence="4" id="KW-1015">Disulfide bond</keyword>
<reference evidence="8" key="1">
    <citation type="journal article" date="2021" name="G3 (Bethesda)">
        <title>Genome and transcriptome analysis of the beet armyworm Spodoptera exigua reveals targets for pest control. .</title>
        <authorList>
            <person name="Simon S."/>
            <person name="Breeschoten T."/>
            <person name="Jansen H.J."/>
            <person name="Dirks R.P."/>
            <person name="Schranz M.E."/>
            <person name="Ros V.I.D."/>
        </authorList>
    </citation>
    <scope>NUCLEOTIDE SEQUENCE</scope>
    <source>
        <strain evidence="8">TB_SE_WUR_2020</strain>
    </source>
</reference>
<evidence type="ECO:0000256" key="5">
    <source>
        <dbReference type="ARBA" id="ARBA00023180"/>
    </source>
</evidence>